<dbReference type="AlphaFoldDB" id="A0A5B8RDI6"/>
<organism evidence="2">
    <name type="scientific">uncultured organism</name>
    <dbReference type="NCBI Taxonomy" id="155900"/>
    <lineage>
        <taxon>unclassified sequences</taxon>
        <taxon>environmental samples</taxon>
    </lineage>
</organism>
<sequence length="601" mass="63064">MNTSKRLFAAATAVLAGLLAGMSVVHAGNCRTPAKAAADLWDRYDQVAKAVGCAVGTAGAAVATGGVSLPASAAIYAGCLGKSEAADRATKGMIAAWNRMNRNGWGTIGPRKMVLGASYEGTIRGPGSRMYITPAPVGAFMLDLSLGKRDERRNKGRTEVTVCRFAPPGDDGLVDGEKLWSFTIDRGRGNQGRTWHRRLTGVRGYIVTVALQGKSAVKAMKYRVSAKESAPDHTVVIDGGAAAGRTGYRLVAGRFVQPVDGRVAGRRVSIDSNDTARGRRAEGSVSSGADGFRVYGDVRSVSLDNPAAARVYVDGRTRAVDTAGRDRGGNTRDKAGGNRNASAGGQGGNGTVGKLAGNPGLDSGVELPNGVVNKGSGAGNGGGADPDAFAGRWSTDFGELRLHRAGPFVVGDYADKGVMVGRVSGGCAAGVFTNGGRNGIFRFTRAGDGRFRGQWAWHGKDLQGNWTGRRTGDAPARLRNFTRDGGTTHTQSLGRDVFDGRYTSDYGPVGLYARDLFVVGDYGDKGILAGMWDGSGFVGRFTNGARTGWFDFRFLSKNGDFRSGRWGWVGDDGGGDWSLRRRRDGVDPAALTLAESVGCPR</sequence>
<reference evidence="2" key="1">
    <citation type="submission" date="2019-06" db="EMBL/GenBank/DDBJ databases">
        <authorList>
            <person name="Murdoch R.W."/>
            <person name="Fathepure B."/>
        </authorList>
    </citation>
    <scope>NUCLEOTIDE SEQUENCE</scope>
</reference>
<feature type="compositionally biased region" description="Basic and acidic residues" evidence="1">
    <location>
        <begin position="320"/>
        <end position="336"/>
    </location>
</feature>
<evidence type="ECO:0000313" key="2">
    <source>
        <dbReference type="EMBL" id="QEA04855.1"/>
    </source>
</evidence>
<name>A0A5B8RDI6_9ZZZZ</name>
<accession>A0A5B8RDI6</accession>
<proteinExistence type="predicted"/>
<protein>
    <submittedName>
        <fullName evidence="2">Uncharacterized protein</fullName>
    </submittedName>
</protein>
<gene>
    <name evidence="2" type="ORF">KBTEX_01168</name>
</gene>
<dbReference type="EMBL" id="MN079090">
    <property type="protein sequence ID" value="QEA04855.1"/>
    <property type="molecule type" value="Genomic_DNA"/>
</dbReference>
<feature type="region of interest" description="Disordered" evidence="1">
    <location>
        <begin position="320"/>
        <end position="387"/>
    </location>
</feature>
<evidence type="ECO:0000256" key="1">
    <source>
        <dbReference type="SAM" id="MobiDB-lite"/>
    </source>
</evidence>